<keyword evidence="3" id="KW-1185">Reference proteome</keyword>
<accession>A0ABX0ZC52</accession>
<gene>
    <name evidence="2" type="ORF">HCJ94_26560</name>
</gene>
<dbReference type="EMBL" id="JAATEO010000042">
    <property type="protein sequence ID" value="NJP35432.1"/>
    <property type="molecule type" value="Genomic_DNA"/>
</dbReference>
<evidence type="ECO:0000256" key="1">
    <source>
        <dbReference type="SAM" id="MobiDB-lite"/>
    </source>
</evidence>
<feature type="compositionally biased region" description="Polar residues" evidence="1">
    <location>
        <begin position="83"/>
        <end position="100"/>
    </location>
</feature>
<protein>
    <submittedName>
        <fullName evidence="2">Uncharacterized protein</fullName>
    </submittedName>
</protein>
<evidence type="ECO:0000313" key="2">
    <source>
        <dbReference type="EMBL" id="NJP35432.1"/>
    </source>
</evidence>
<comment type="caution">
    <text evidence="2">The sequence shown here is derived from an EMBL/GenBank/DDBJ whole genome shotgun (WGS) entry which is preliminary data.</text>
</comment>
<dbReference type="Proteomes" id="UP000783871">
    <property type="component" value="Unassembled WGS sequence"/>
</dbReference>
<proteinExistence type="predicted"/>
<organism evidence="2 3">
    <name type="scientific">Micromonospora thermarum</name>
    <dbReference type="NCBI Taxonomy" id="2720024"/>
    <lineage>
        <taxon>Bacteria</taxon>
        <taxon>Bacillati</taxon>
        <taxon>Actinomycetota</taxon>
        <taxon>Actinomycetes</taxon>
        <taxon>Micromonosporales</taxon>
        <taxon>Micromonosporaceae</taxon>
        <taxon>Micromonospora</taxon>
    </lineage>
</organism>
<sequence>MGEVLPLPSVGDLFADIRGDDRTMRVSWHPERGAVVLSLWAGAVCRGSFRMSTEDVPRRLSLLADIAEAVPPAPQPGDPVAPSTGTRATDVTVGTPSEVEQTGDLPGAAHRSLRPIVPVPRVA</sequence>
<dbReference type="RefSeq" id="WP_168003774.1">
    <property type="nucleotide sequence ID" value="NZ_JAATEO010000042.1"/>
</dbReference>
<name>A0ABX0ZC52_9ACTN</name>
<reference evidence="2 3" key="1">
    <citation type="submission" date="2020-03" db="EMBL/GenBank/DDBJ databases">
        <title>WGS of actinomycetes isolated from Thailand.</title>
        <authorList>
            <person name="Thawai C."/>
        </authorList>
    </citation>
    <scope>NUCLEOTIDE SEQUENCE [LARGE SCALE GENOMIC DNA]</scope>
    <source>
        <strain evidence="2 3">HSS6-12</strain>
    </source>
</reference>
<evidence type="ECO:0000313" key="3">
    <source>
        <dbReference type="Proteomes" id="UP000783871"/>
    </source>
</evidence>
<feature type="region of interest" description="Disordered" evidence="1">
    <location>
        <begin position="69"/>
        <end position="112"/>
    </location>
</feature>